<dbReference type="AlphaFoldDB" id="W7MA51"/>
<dbReference type="RefSeq" id="XP_018750505.1">
    <property type="nucleotide sequence ID" value="XM_018904823.1"/>
</dbReference>
<accession>W7MA51</accession>
<name>W7MA51_GIBM7</name>
<proteinExistence type="predicted"/>
<reference evidence="1 2" key="1">
    <citation type="journal article" date="2010" name="Nature">
        <title>Comparative genomics reveals mobile pathogenicity chromosomes in Fusarium.</title>
        <authorList>
            <person name="Ma L.J."/>
            <person name="van der Does H.C."/>
            <person name="Borkovich K.A."/>
            <person name="Coleman J.J."/>
            <person name="Daboussi M.J."/>
            <person name="Di Pietro A."/>
            <person name="Dufresne M."/>
            <person name="Freitag M."/>
            <person name="Grabherr M."/>
            <person name="Henrissat B."/>
            <person name="Houterman P.M."/>
            <person name="Kang S."/>
            <person name="Shim W.B."/>
            <person name="Woloshuk C."/>
            <person name="Xie X."/>
            <person name="Xu J.R."/>
            <person name="Antoniw J."/>
            <person name="Baker S.E."/>
            <person name="Bluhm B.H."/>
            <person name="Breakspear A."/>
            <person name="Brown D.W."/>
            <person name="Butchko R.A."/>
            <person name="Chapman S."/>
            <person name="Coulson R."/>
            <person name="Coutinho P.M."/>
            <person name="Danchin E.G."/>
            <person name="Diener A."/>
            <person name="Gale L.R."/>
            <person name="Gardiner D.M."/>
            <person name="Goff S."/>
            <person name="Hammond-Kosack K.E."/>
            <person name="Hilburn K."/>
            <person name="Hua-Van A."/>
            <person name="Jonkers W."/>
            <person name="Kazan K."/>
            <person name="Kodira C.D."/>
            <person name="Koehrsen M."/>
            <person name="Kumar L."/>
            <person name="Lee Y.H."/>
            <person name="Li L."/>
            <person name="Manners J.M."/>
            <person name="Miranda-Saavedra D."/>
            <person name="Mukherjee M."/>
            <person name="Park G."/>
            <person name="Park J."/>
            <person name="Park S.Y."/>
            <person name="Proctor R.H."/>
            <person name="Regev A."/>
            <person name="Ruiz-Roldan M.C."/>
            <person name="Sain D."/>
            <person name="Sakthikumar S."/>
            <person name="Sykes S."/>
            <person name="Schwartz D.C."/>
            <person name="Turgeon B.G."/>
            <person name="Wapinski I."/>
            <person name="Yoder O."/>
            <person name="Young S."/>
            <person name="Zeng Q."/>
            <person name="Zhou S."/>
            <person name="Galagan J."/>
            <person name="Cuomo C.A."/>
            <person name="Kistler H.C."/>
            <person name="Rep M."/>
        </authorList>
    </citation>
    <scope>NUCLEOTIDE SEQUENCE [LARGE SCALE GENOMIC DNA]</scope>
    <source>
        <strain evidence="2">M3125 / FGSC 7600</strain>
    </source>
</reference>
<gene>
    <name evidence="1" type="ORF">FVEG_15633</name>
</gene>
<dbReference type="GeneID" id="30072509"/>
<evidence type="ECO:0000313" key="1">
    <source>
        <dbReference type="EMBL" id="EWG44314.1"/>
    </source>
</evidence>
<dbReference type="Proteomes" id="UP000009096">
    <property type="component" value="Chromosome 3"/>
</dbReference>
<protein>
    <submittedName>
        <fullName evidence="1">Uncharacterized protein</fullName>
    </submittedName>
</protein>
<keyword evidence="2" id="KW-1185">Reference proteome</keyword>
<dbReference type="KEGG" id="fvr:FVEG_15633"/>
<evidence type="ECO:0000313" key="2">
    <source>
        <dbReference type="Proteomes" id="UP000009096"/>
    </source>
</evidence>
<dbReference type="VEuPathDB" id="FungiDB:FVEG_15633"/>
<sequence length="193" mass="21312">MLHDAVSLNSTYPPKVILNRHGTFEEYIPQTSSPTGTRYALLASLDVNHLEHHCSYPSPCPNGCKRGKCVGSSPMGPIIFNKILNPVFTDPICTTSTLSLHPPLLLKARERLWPNPCTQSPSLCAASVTWFAQRQSIDEARELDIWLDRVQICLRNDISLRTSPSLGLRSSCSSEGQLGDALMVTLEHEILST</sequence>
<dbReference type="EMBL" id="DS022247">
    <property type="protein sequence ID" value="EWG44314.1"/>
    <property type="molecule type" value="Genomic_DNA"/>
</dbReference>
<organism evidence="1 2">
    <name type="scientific">Gibberella moniliformis (strain M3125 / FGSC 7600)</name>
    <name type="common">Maize ear and stalk rot fungus</name>
    <name type="synonym">Fusarium verticillioides</name>
    <dbReference type="NCBI Taxonomy" id="334819"/>
    <lineage>
        <taxon>Eukaryota</taxon>
        <taxon>Fungi</taxon>
        <taxon>Dikarya</taxon>
        <taxon>Ascomycota</taxon>
        <taxon>Pezizomycotina</taxon>
        <taxon>Sordariomycetes</taxon>
        <taxon>Hypocreomycetidae</taxon>
        <taxon>Hypocreales</taxon>
        <taxon>Nectriaceae</taxon>
        <taxon>Fusarium</taxon>
        <taxon>Fusarium fujikuroi species complex</taxon>
    </lineage>
</organism>